<reference evidence="1 2" key="1">
    <citation type="submission" date="2017-03" db="EMBL/GenBank/DDBJ databases">
        <title>Genome Survey of Euroglyphus maynei.</title>
        <authorList>
            <person name="Arlian L.G."/>
            <person name="Morgan M.S."/>
            <person name="Rider S.D."/>
        </authorList>
    </citation>
    <scope>NUCLEOTIDE SEQUENCE [LARGE SCALE GENOMIC DNA]</scope>
    <source>
        <strain evidence="1">Arlian Lab</strain>
        <tissue evidence="1">Whole body</tissue>
    </source>
</reference>
<evidence type="ECO:0000313" key="2">
    <source>
        <dbReference type="Proteomes" id="UP000194236"/>
    </source>
</evidence>
<dbReference type="EMBL" id="MUJZ01050582">
    <property type="protein sequence ID" value="OTF73678.1"/>
    <property type="molecule type" value="Genomic_DNA"/>
</dbReference>
<gene>
    <name evidence="1" type="ORF">BLA29_014173</name>
</gene>
<feature type="non-terminal residue" evidence="1">
    <location>
        <position position="70"/>
    </location>
</feature>
<comment type="caution">
    <text evidence="1">The sequence shown here is derived from an EMBL/GenBank/DDBJ whole genome shotgun (WGS) entry which is preliminary data.</text>
</comment>
<name>A0A1Y3B100_EURMA</name>
<accession>A0A1Y3B100</accession>
<proteinExistence type="predicted"/>
<sequence>MNRFSNELKTDDDLMFCKTLLIRRIPILDNLVEKLQQYFNEKFPDIKITGIQLIADVRQLDSLEQSYLNA</sequence>
<dbReference type="AlphaFoldDB" id="A0A1Y3B100"/>
<dbReference type="Proteomes" id="UP000194236">
    <property type="component" value="Unassembled WGS sequence"/>
</dbReference>
<organism evidence="1 2">
    <name type="scientific">Euroglyphus maynei</name>
    <name type="common">Mayne's house dust mite</name>
    <dbReference type="NCBI Taxonomy" id="6958"/>
    <lineage>
        <taxon>Eukaryota</taxon>
        <taxon>Metazoa</taxon>
        <taxon>Ecdysozoa</taxon>
        <taxon>Arthropoda</taxon>
        <taxon>Chelicerata</taxon>
        <taxon>Arachnida</taxon>
        <taxon>Acari</taxon>
        <taxon>Acariformes</taxon>
        <taxon>Sarcoptiformes</taxon>
        <taxon>Astigmata</taxon>
        <taxon>Psoroptidia</taxon>
        <taxon>Analgoidea</taxon>
        <taxon>Pyroglyphidae</taxon>
        <taxon>Pyroglyphinae</taxon>
        <taxon>Euroglyphus</taxon>
    </lineage>
</organism>
<evidence type="ECO:0000313" key="1">
    <source>
        <dbReference type="EMBL" id="OTF73678.1"/>
    </source>
</evidence>
<protein>
    <submittedName>
        <fullName evidence="1">Uncharacterized protein</fullName>
    </submittedName>
</protein>
<keyword evidence="2" id="KW-1185">Reference proteome</keyword>